<keyword evidence="2" id="KW-1185">Reference proteome</keyword>
<proteinExistence type="predicted"/>
<protein>
    <submittedName>
        <fullName evidence="1">Uncharacterized protein</fullName>
    </submittedName>
</protein>
<gene>
    <name evidence="1" type="ORF">AYBTSS11_LOCUS9489</name>
</gene>
<sequence length="91" mass="10520">MDALDGWTLGRERKFECAIVCYTSRQRSMTELGDEKVTGVKLVVKCRHVPINALVEMEIEKKRKTLMKQEEKNGVLIYHMHYQDGVIHGIS</sequence>
<dbReference type="AlphaFoldDB" id="A0AA86S5D4"/>
<accession>A0AA86S5D4</accession>
<reference evidence="1" key="1">
    <citation type="submission" date="2023-10" db="EMBL/GenBank/DDBJ databases">
        <authorList>
            <person name="Domelevo Entfellner J.-B."/>
        </authorList>
    </citation>
    <scope>NUCLEOTIDE SEQUENCE</scope>
</reference>
<dbReference type="Gramene" id="rna-AYBTSS11_LOCUS9489">
    <property type="protein sequence ID" value="CAJ1940029.1"/>
    <property type="gene ID" value="gene-AYBTSS11_LOCUS9489"/>
</dbReference>
<evidence type="ECO:0000313" key="1">
    <source>
        <dbReference type="EMBL" id="CAJ1940029.1"/>
    </source>
</evidence>
<organism evidence="1 2">
    <name type="scientific">Sphenostylis stenocarpa</name>
    <dbReference type="NCBI Taxonomy" id="92480"/>
    <lineage>
        <taxon>Eukaryota</taxon>
        <taxon>Viridiplantae</taxon>
        <taxon>Streptophyta</taxon>
        <taxon>Embryophyta</taxon>
        <taxon>Tracheophyta</taxon>
        <taxon>Spermatophyta</taxon>
        <taxon>Magnoliopsida</taxon>
        <taxon>eudicotyledons</taxon>
        <taxon>Gunneridae</taxon>
        <taxon>Pentapetalae</taxon>
        <taxon>rosids</taxon>
        <taxon>fabids</taxon>
        <taxon>Fabales</taxon>
        <taxon>Fabaceae</taxon>
        <taxon>Papilionoideae</taxon>
        <taxon>50 kb inversion clade</taxon>
        <taxon>NPAAA clade</taxon>
        <taxon>indigoferoid/millettioid clade</taxon>
        <taxon>Phaseoleae</taxon>
        <taxon>Sphenostylis</taxon>
    </lineage>
</organism>
<dbReference type="EMBL" id="OY731400">
    <property type="protein sequence ID" value="CAJ1940029.1"/>
    <property type="molecule type" value="Genomic_DNA"/>
</dbReference>
<dbReference type="Proteomes" id="UP001189624">
    <property type="component" value="Chromosome 3"/>
</dbReference>
<name>A0AA86S5D4_9FABA</name>
<evidence type="ECO:0000313" key="2">
    <source>
        <dbReference type="Proteomes" id="UP001189624"/>
    </source>
</evidence>